<dbReference type="SMART" id="SM01134">
    <property type="entry name" value="DeoRC"/>
    <property type="match status" value="1"/>
</dbReference>
<dbReference type="PANTHER" id="PTHR30363">
    <property type="entry name" value="HTH-TYPE TRANSCRIPTIONAL REGULATOR SRLR-RELATED"/>
    <property type="match status" value="1"/>
</dbReference>
<keyword evidence="3" id="KW-1185">Reference proteome</keyword>
<accession>A0A1I3PT57</accession>
<evidence type="ECO:0000313" key="3">
    <source>
        <dbReference type="Proteomes" id="UP000199545"/>
    </source>
</evidence>
<evidence type="ECO:0000313" key="2">
    <source>
        <dbReference type="EMBL" id="SFJ24798.1"/>
    </source>
</evidence>
<dbReference type="InterPro" id="IPR014036">
    <property type="entry name" value="DeoR-like_C"/>
</dbReference>
<dbReference type="InterPro" id="IPR037171">
    <property type="entry name" value="NagB/RpiA_transferase-like"/>
</dbReference>
<dbReference type="SUPFAM" id="SSF100950">
    <property type="entry name" value="NagB/RpiA/CoA transferase-like"/>
    <property type="match status" value="1"/>
</dbReference>
<dbReference type="Pfam" id="PF00455">
    <property type="entry name" value="DeoRC"/>
    <property type="match status" value="1"/>
</dbReference>
<dbReference type="STRING" id="46223.SAMN05421852_106113"/>
<organism evidence="2 3">
    <name type="scientific">Thermoflavimicrobium dichotomicum</name>
    <dbReference type="NCBI Taxonomy" id="46223"/>
    <lineage>
        <taxon>Bacteria</taxon>
        <taxon>Bacillati</taxon>
        <taxon>Bacillota</taxon>
        <taxon>Bacilli</taxon>
        <taxon>Bacillales</taxon>
        <taxon>Thermoactinomycetaceae</taxon>
        <taxon>Thermoflavimicrobium</taxon>
    </lineage>
</organism>
<proteinExistence type="predicted"/>
<dbReference type="PANTHER" id="PTHR30363:SF56">
    <property type="entry name" value="TRANSCRIPTIONAL REGULATOR, DEOR FAMILY"/>
    <property type="match status" value="1"/>
</dbReference>
<dbReference type="Proteomes" id="UP000199545">
    <property type="component" value="Unassembled WGS sequence"/>
</dbReference>
<dbReference type="AlphaFoldDB" id="A0A1I3PT57"/>
<dbReference type="EMBL" id="FORR01000006">
    <property type="protein sequence ID" value="SFJ24798.1"/>
    <property type="molecule type" value="Genomic_DNA"/>
</dbReference>
<dbReference type="InterPro" id="IPR050313">
    <property type="entry name" value="Carb_Metab_HTH_regulators"/>
</dbReference>
<reference evidence="2 3" key="1">
    <citation type="submission" date="2016-10" db="EMBL/GenBank/DDBJ databases">
        <authorList>
            <person name="de Groot N.N."/>
        </authorList>
    </citation>
    <scope>NUCLEOTIDE SEQUENCE [LARGE SCALE GENOMIC DNA]</scope>
    <source>
        <strain evidence="2 3">DSM 44778</strain>
    </source>
</reference>
<feature type="domain" description="DeoR-like transcriptional repressor C-terminal sensor" evidence="1">
    <location>
        <begin position="2"/>
        <end position="122"/>
    </location>
</feature>
<protein>
    <submittedName>
        <fullName evidence="2">DeoR family transcriptional regulator, fructose operon transcriptional repressor</fullName>
    </submittedName>
</protein>
<evidence type="ECO:0000259" key="1">
    <source>
        <dbReference type="Pfam" id="PF00455"/>
    </source>
</evidence>
<name>A0A1I3PT57_9BACL</name>
<gene>
    <name evidence="2" type="ORF">SAMN05421852_106113</name>
</gene>
<sequence length="144" mass="16069">MIPYIKAKDIIVVTNGVMHLEALLNYDIPTYLTGGFVKKKTKALIGRNAIKSLEHYSFDKCFIGVNAIHPDHGYTTPDPEEAFVKQVAIQLSQQAYILADHTKFDKSTFAKIAPLSDAIIITNHADAHKIKPYQSKTSIKVVRT</sequence>